<proteinExistence type="predicted"/>
<name>A0A8K0S0G6_9HYPO</name>
<keyword evidence="2" id="KW-1185">Reference proteome</keyword>
<comment type="caution">
    <text evidence="1">The sequence shown here is derived from an EMBL/GenBank/DDBJ whole genome shotgun (WGS) entry which is preliminary data.</text>
</comment>
<gene>
    <name evidence="1" type="ORF">BKA59DRAFT_153912</name>
</gene>
<organism evidence="1 2">
    <name type="scientific">Fusarium tricinctum</name>
    <dbReference type="NCBI Taxonomy" id="61284"/>
    <lineage>
        <taxon>Eukaryota</taxon>
        <taxon>Fungi</taxon>
        <taxon>Dikarya</taxon>
        <taxon>Ascomycota</taxon>
        <taxon>Pezizomycotina</taxon>
        <taxon>Sordariomycetes</taxon>
        <taxon>Hypocreomycetidae</taxon>
        <taxon>Hypocreales</taxon>
        <taxon>Nectriaceae</taxon>
        <taxon>Fusarium</taxon>
        <taxon>Fusarium tricinctum species complex</taxon>
    </lineage>
</organism>
<dbReference type="Proteomes" id="UP000813427">
    <property type="component" value="Unassembled WGS sequence"/>
</dbReference>
<accession>A0A8K0S0G6</accession>
<reference evidence="1" key="1">
    <citation type="journal article" date="2021" name="Nat. Commun.">
        <title>Genetic determinants of endophytism in the Arabidopsis root mycobiome.</title>
        <authorList>
            <person name="Mesny F."/>
            <person name="Miyauchi S."/>
            <person name="Thiergart T."/>
            <person name="Pickel B."/>
            <person name="Atanasova L."/>
            <person name="Karlsson M."/>
            <person name="Huettel B."/>
            <person name="Barry K.W."/>
            <person name="Haridas S."/>
            <person name="Chen C."/>
            <person name="Bauer D."/>
            <person name="Andreopoulos W."/>
            <person name="Pangilinan J."/>
            <person name="LaButti K."/>
            <person name="Riley R."/>
            <person name="Lipzen A."/>
            <person name="Clum A."/>
            <person name="Drula E."/>
            <person name="Henrissat B."/>
            <person name="Kohler A."/>
            <person name="Grigoriev I.V."/>
            <person name="Martin F.M."/>
            <person name="Hacquard S."/>
        </authorList>
    </citation>
    <scope>NUCLEOTIDE SEQUENCE</scope>
    <source>
        <strain evidence="1">MPI-SDFR-AT-0068</strain>
    </source>
</reference>
<protein>
    <submittedName>
        <fullName evidence="1">Uncharacterized protein</fullName>
    </submittedName>
</protein>
<sequence length="490" mass="54657">MFRPAAAATLQTGEKAKMFWKRPNESEGVYYVVNKKQHYPKRPKESEYFQINDLLLDLDDMFSKTVRPVEEEDDMRALKKWSRNYKRERIQGELHRLERTLEWSRLEAFNIRSGSSNSWRLGSHDIFSAALRAPSAAPLIDRSEGSANIWTTKTQPHTLHRICSKNGIAHQIVNNDSLLLQWLQKQTQLSESEQISKTPRSLPLQLSAALKNQDSITSMRRLVSQFLSSDPSSISWLSTNDISSDIRDACETLCKPDVLQTSYDLLVFLGNLGQRLLARGSHIGGPLCGFGLRLSAAICKPSVTRKYLSIGSESGYWTGCEQGLRDIHDSLETYLRHFSTTSSSTSLGLLDRQGLLKLLIGDADQGSTSLQESFRSLIISYVRIQGESKQGTMQTALSAYRTYIVLLGHLGARALLLYEKRASATIKNLINEKQGEAGGQAEAIVTEALQTADDISVVAPTHDAVSTNLNLADCAMLDLEAIEKQGHPQR</sequence>
<dbReference type="EMBL" id="JAGPXF010000003">
    <property type="protein sequence ID" value="KAH7252246.1"/>
    <property type="molecule type" value="Genomic_DNA"/>
</dbReference>
<dbReference type="AlphaFoldDB" id="A0A8K0S0G6"/>
<evidence type="ECO:0000313" key="2">
    <source>
        <dbReference type="Proteomes" id="UP000813427"/>
    </source>
</evidence>
<evidence type="ECO:0000313" key="1">
    <source>
        <dbReference type="EMBL" id="KAH7252246.1"/>
    </source>
</evidence>
<dbReference type="OrthoDB" id="4581301at2759"/>